<protein>
    <submittedName>
        <fullName evidence="3">Uncharacterized protein</fullName>
    </submittedName>
</protein>
<feature type="coiled-coil region" evidence="1">
    <location>
        <begin position="165"/>
        <end position="199"/>
    </location>
</feature>
<dbReference type="EMBL" id="LATX01001986">
    <property type="protein sequence ID" value="KTB35705.1"/>
    <property type="molecule type" value="Genomic_DNA"/>
</dbReference>
<feature type="compositionally biased region" description="Polar residues" evidence="2">
    <location>
        <begin position="87"/>
        <end position="127"/>
    </location>
</feature>
<dbReference type="AlphaFoldDB" id="A0A0W0FH84"/>
<dbReference type="eggNOG" id="ENOG502SZ8R">
    <property type="taxonomic scope" value="Eukaryota"/>
</dbReference>
<evidence type="ECO:0000313" key="3">
    <source>
        <dbReference type="EMBL" id="KTB35705.1"/>
    </source>
</evidence>
<gene>
    <name evidence="3" type="ORF">WG66_11870</name>
</gene>
<evidence type="ECO:0000256" key="2">
    <source>
        <dbReference type="SAM" id="MobiDB-lite"/>
    </source>
</evidence>
<feature type="compositionally biased region" description="Polar residues" evidence="2">
    <location>
        <begin position="31"/>
        <end position="44"/>
    </location>
</feature>
<name>A0A0W0FH84_MONRR</name>
<accession>A0A0W0FH84</accession>
<reference evidence="3 4" key="1">
    <citation type="submission" date="2015-12" db="EMBL/GenBank/DDBJ databases">
        <title>Draft genome sequence of Moniliophthora roreri, the causal agent of frosty pod rot of cacao.</title>
        <authorList>
            <person name="Aime M.C."/>
            <person name="Diaz-Valderrama J.R."/>
            <person name="Kijpornyongpan T."/>
            <person name="Phillips-Mora W."/>
        </authorList>
    </citation>
    <scope>NUCLEOTIDE SEQUENCE [LARGE SCALE GENOMIC DNA]</scope>
    <source>
        <strain evidence="3 4">MCA 2952</strain>
    </source>
</reference>
<keyword evidence="1" id="KW-0175">Coiled coil</keyword>
<evidence type="ECO:0000256" key="1">
    <source>
        <dbReference type="SAM" id="Coils"/>
    </source>
</evidence>
<dbReference type="Proteomes" id="UP000054988">
    <property type="component" value="Unassembled WGS sequence"/>
</dbReference>
<proteinExistence type="predicted"/>
<comment type="caution">
    <text evidence="3">The sequence shown here is derived from an EMBL/GenBank/DDBJ whole genome shotgun (WGS) entry which is preliminary data.</text>
</comment>
<sequence>MSFAGMTSRLQEEPVEQIQIPVEWVDELNLPGSNPQPLLSQSPQKRPLDPESAEPPISTPKRPRVIPSQSSTPHSVNRTDAIRQALTPRSSQQDENPFLTSPTSVPRSSQQDKNPFLTSPVPSQPAATSAAVIITSDNDSDDEDSISADTLSTTISSLQRVRSYVQRLENMNAKKDIKITKLQRKIIDLEREIQTLRSRRRAG</sequence>
<feature type="region of interest" description="Disordered" evidence="2">
    <location>
        <begin position="28"/>
        <end position="148"/>
    </location>
</feature>
<evidence type="ECO:0000313" key="4">
    <source>
        <dbReference type="Proteomes" id="UP000054988"/>
    </source>
</evidence>
<feature type="compositionally biased region" description="Polar residues" evidence="2">
    <location>
        <begin position="67"/>
        <end position="78"/>
    </location>
</feature>
<organism evidence="3 4">
    <name type="scientific">Moniliophthora roreri</name>
    <name type="common">Frosty pod rot fungus</name>
    <name type="synonym">Monilia roreri</name>
    <dbReference type="NCBI Taxonomy" id="221103"/>
    <lineage>
        <taxon>Eukaryota</taxon>
        <taxon>Fungi</taxon>
        <taxon>Dikarya</taxon>
        <taxon>Basidiomycota</taxon>
        <taxon>Agaricomycotina</taxon>
        <taxon>Agaricomycetes</taxon>
        <taxon>Agaricomycetidae</taxon>
        <taxon>Agaricales</taxon>
        <taxon>Marasmiineae</taxon>
        <taxon>Marasmiaceae</taxon>
        <taxon>Moniliophthora</taxon>
    </lineage>
</organism>